<evidence type="ECO:0000256" key="3">
    <source>
        <dbReference type="ARBA" id="ARBA00011881"/>
    </source>
</evidence>
<dbReference type="SUPFAM" id="SSF47203">
    <property type="entry name" value="Acyl-CoA dehydrogenase C-terminal domain-like"/>
    <property type="match status" value="1"/>
</dbReference>
<comment type="subunit">
    <text evidence="3">Homotetramer.</text>
</comment>
<dbReference type="InterPro" id="IPR036250">
    <property type="entry name" value="AcylCo_DH-like_C"/>
</dbReference>
<dbReference type="AlphaFoldDB" id="E1QLD2"/>
<dbReference type="HOGENOM" id="CLU_018204_12_2_7"/>
<evidence type="ECO:0000256" key="1">
    <source>
        <dbReference type="ARBA" id="ARBA00001974"/>
    </source>
</evidence>
<reference evidence="12 13" key="1">
    <citation type="journal article" date="2010" name="Stand. Genomic Sci.">
        <title>Complete genome sequence of Desulfarculus baarsii type strain (2st14).</title>
        <authorList>
            <person name="Sun H."/>
            <person name="Spring S."/>
            <person name="Lapidus A."/>
            <person name="Davenport K."/>
            <person name="Del Rio T.G."/>
            <person name="Tice H."/>
            <person name="Nolan M."/>
            <person name="Copeland A."/>
            <person name="Cheng J.F."/>
            <person name="Lucas S."/>
            <person name="Tapia R."/>
            <person name="Goodwin L."/>
            <person name="Pitluck S."/>
            <person name="Ivanova N."/>
            <person name="Pagani I."/>
            <person name="Mavromatis K."/>
            <person name="Ovchinnikova G."/>
            <person name="Pati A."/>
            <person name="Chen A."/>
            <person name="Palaniappan K."/>
            <person name="Hauser L."/>
            <person name="Chang Y.J."/>
            <person name="Jeffries C.D."/>
            <person name="Detter J.C."/>
            <person name="Han C."/>
            <person name="Rohde M."/>
            <person name="Brambilla E."/>
            <person name="Goker M."/>
            <person name="Woyke T."/>
            <person name="Bristow J."/>
            <person name="Eisen J.A."/>
            <person name="Markowitz V."/>
            <person name="Hugenholtz P."/>
            <person name="Kyrpides N.C."/>
            <person name="Klenk H.P."/>
            <person name="Land M."/>
        </authorList>
    </citation>
    <scope>NUCLEOTIDE SEQUENCE [LARGE SCALE GENOMIC DNA]</scope>
    <source>
        <strain evidence="13">ATCC 33931 / DSM 2075 / LMG 7858 / VKM B-1802 / 2st14</strain>
    </source>
</reference>
<evidence type="ECO:0000256" key="4">
    <source>
        <dbReference type="ARBA" id="ARBA00022630"/>
    </source>
</evidence>
<dbReference type="STRING" id="644282.Deba_3014"/>
<dbReference type="InterPro" id="IPR013786">
    <property type="entry name" value="AcylCoA_DH/ox_N"/>
</dbReference>
<proteinExistence type="inferred from homology"/>
<keyword evidence="13" id="KW-1185">Reference proteome</keyword>
<dbReference type="OrthoDB" id="9765339at2"/>
<evidence type="ECO:0000256" key="2">
    <source>
        <dbReference type="ARBA" id="ARBA00009347"/>
    </source>
</evidence>
<evidence type="ECO:0000256" key="5">
    <source>
        <dbReference type="ARBA" id="ARBA00022827"/>
    </source>
</evidence>
<evidence type="ECO:0000259" key="10">
    <source>
        <dbReference type="Pfam" id="PF02771"/>
    </source>
</evidence>
<dbReference type="InterPro" id="IPR009075">
    <property type="entry name" value="AcylCo_DH/oxidase_C"/>
</dbReference>
<evidence type="ECO:0000259" key="11">
    <source>
        <dbReference type="Pfam" id="PF12806"/>
    </source>
</evidence>
<feature type="domain" description="Acyl-CoA oxidase/dehydrogenase middle" evidence="9">
    <location>
        <begin position="165"/>
        <end position="276"/>
    </location>
</feature>
<feature type="domain" description="Acyl-CoA dehydrogenase/oxidase C-terminal" evidence="8">
    <location>
        <begin position="293"/>
        <end position="460"/>
    </location>
</feature>
<dbReference type="InterPro" id="IPR052166">
    <property type="entry name" value="Diverse_Acyl-CoA_DH"/>
</dbReference>
<comment type="similarity">
    <text evidence="2 7">Belongs to the acyl-CoA dehydrogenase family.</text>
</comment>
<keyword evidence="5 7" id="KW-0274">FAD</keyword>
<evidence type="ECO:0000259" key="9">
    <source>
        <dbReference type="Pfam" id="PF02770"/>
    </source>
</evidence>
<dbReference type="InterPro" id="IPR037069">
    <property type="entry name" value="AcylCoA_DH/ox_N_sf"/>
</dbReference>
<keyword evidence="6 7" id="KW-0560">Oxidoreductase</keyword>
<dbReference type="Gene3D" id="1.20.140.10">
    <property type="entry name" value="Butyryl-CoA Dehydrogenase, subunit A, domain 3"/>
    <property type="match status" value="1"/>
</dbReference>
<dbReference type="RefSeq" id="WP_013259804.1">
    <property type="nucleotide sequence ID" value="NC_014365.1"/>
</dbReference>
<dbReference type="Proteomes" id="UP000009047">
    <property type="component" value="Chromosome"/>
</dbReference>
<evidence type="ECO:0000259" key="8">
    <source>
        <dbReference type="Pfam" id="PF00441"/>
    </source>
</evidence>
<dbReference type="InterPro" id="IPR046373">
    <property type="entry name" value="Acyl-CoA_Oxase/DH_mid-dom_sf"/>
</dbReference>
<evidence type="ECO:0000313" key="12">
    <source>
        <dbReference type="EMBL" id="ADK86367.1"/>
    </source>
</evidence>
<sequence>MGINYFKREARDYQFLLNEHFKMEDVLKYDAFADFAIDDLGMIIDEALKVGREVLGPANQDGDREGAVYHQDGSVTLPKSFHDAFAVMRENGWVSYANKPDFGGQGLPQGVAALVTEIFFGANMAFSMYTGFCSAAGRVIENYGTDEDKELFCTQLYSGEATGTMCLTEPDAGSDVGAARTKAVKDTSSDDPRIYFIEGVKRFISCGDHDMTENVIHLVLARIEGDPEGTKGLSLFIVPKIWVNPDGSLGEPNDVFTAGIEHKMGVHGSSTCTLNFGENGKCRGIILGEPRTGMPKMFQMMNEARLGCGMQALGLAASAYDSARIYAKERVQSAPFIDRRGKAVPIIQHEDVRRMLMNGKSVTEAVRALLFKIGYLTDIAENDPDEEKARHAEHLADLLLPIAKSYASDKGFEVIRDSIQAMGGVGYCSEFPVEQYARDMKIISIWEGTNYIQALDLIGRKMQLEGGKVFQGCLQSIFDFTAAHKDDADFAVDLKTLFKATQSVGDVAMRFMGYFGDGRAQLIPLAATRFQDSLAECILAQLMLEQGMVAREKLKTVDPKSADGIFYTGKVASAKYFCRNILPSVFGRYSALTIEDDTAITIPEECF</sequence>
<dbReference type="KEGG" id="dbr:Deba_3014"/>
<dbReference type="Pfam" id="PF02771">
    <property type="entry name" value="Acyl-CoA_dh_N"/>
    <property type="match status" value="1"/>
</dbReference>
<feature type="domain" description="Acyl-CoA dehydrogenase/oxidase N-terminal" evidence="10">
    <location>
        <begin position="82"/>
        <end position="160"/>
    </location>
</feature>
<comment type="cofactor">
    <cofactor evidence="1 7">
        <name>FAD</name>
        <dbReference type="ChEBI" id="CHEBI:57692"/>
    </cofactor>
</comment>
<protein>
    <submittedName>
        <fullName evidence="12">Acyl-CoA dehydrogenase domain protein</fullName>
    </submittedName>
</protein>
<dbReference type="InterPro" id="IPR006089">
    <property type="entry name" value="Acyl-CoA_DH_CS"/>
</dbReference>
<feature type="domain" description="Acetyl-CoA dehydrogenase-like C-terminal" evidence="11">
    <location>
        <begin position="479"/>
        <end position="602"/>
    </location>
</feature>
<dbReference type="PANTHER" id="PTHR42803">
    <property type="entry name" value="ACYL-COA DEHYDROGENASE"/>
    <property type="match status" value="1"/>
</dbReference>
<dbReference type="GO" id="GO:0005886">
    <property type="term" value="C:plasma membrane"/>
    <property type="evidence" value="ECO:0007669"/>
    <property type="project" value="TreeGrafter"/>
</dbReference>
<dbReference type="Gene3D" id="2.40.110.10">
    <property type="entry name" value="Butyryl-CoA Dehydrogenase, subunit A, domain 2"/>
    <property type="match status" value="1"/>
</dbReference>
<evidence type="ECO:0000313" key="13">
    <source>
        <dbReference type="Proteomes" id="UP000009047"/>
    </source>
</evidence>
<evidence type="ECO:0000256" key="7">
    <source>
        <dbReference type="RuleBase" id="RU362125"/>
    </source>
</evidence>
<dbReference type="GO" id="GO:0003995">
    <property type="term" value="F:acyl-CoA dehydrogenase activity"/>
    <property type="evidence" value="ECO:0007669"/>
    <property type="project" value="InterPro"/>
</dbReference>
<keyword evidence="4 7" id="KW-0285">Flavoprotein</keyword>
<dbReference type="SUPFAM" id="SSF56645">
    <property type="entry name" value="Acyl-CoA dehydrogenase NM domain-like"/>
    <property type="match status" value="1"/>
</dbReference>
<name>E1QLD2_DESB2</name>
<dbReference type="PANTHER" id="PTHR42803:SF1">
    <property type="entry name" value="BROAD-SPECIFICITY LINEAR ACYL-COA DEHYDROGENASE FADE5"/>
    <property type="match status" value="1"/>
</dbReference>
<dbReference type="PROSITE" id="PS00072">
    <property type="entry name" value="ACYL_COA_DH_1"/>
    <property type="match status" value="1"/>
</dbReference>
<dbReference type="Pfam" id="PF00441">
    <property type="entry name" value="Acyl-CoA_dh_1"/>
    <property type="match status" value="1"/>
</dbReference>
<dbReference type="GO" id="GO:0050660">
    <property type="term" value="F:flavin adenine dinucleotide binding"/>
    <property type="evidence" value="ECO:0007669"/>
    <property type="project" value="InterPro"/>
</dbReference>
<accession>E1QLD2</accession>
<dbReference type="Pfam" id="PF02770">
    <property type="entry name" value="Acyl-CoA_dh_M"/>
    <property type="match status" value="1"/>
</dbReference>
<dbReference type="EMBL" id="CP002085">
    <property type="protein sequence ID" value="ADK86367.1"/>
    <property type="molecule type" value="Genomic_DNA"/>
</dbReference>
<dbReference type="Pfam" id="PF12806">
    <property type="entry name" value="Acyl-CoA_dh_C"/>
    <property type="match status" value="1"/>
</dbReference>
<dbReference type="Gene3D" id="1.10.540.10">
    <property type="entry name" value="Acyl-CoA dehydrogenase/oxidase, N-terminal domain"/>
    <property type="match status" value="1"/>
</dbReference>
<dbReference type="InterPro" id="IPR009100">
    <property type="entry name" value="AcylCoA_DH/oxidase_NM_dom_sf"/>
</dbReference>
<dbReference type="eggNOG" id="COG1960">
    <property type="taxonomic scope" value="Bacteria"/>
</dbReference>
<organism evidence="12 13">
    <name type="scientific">Desulfarculus baarsii (strain ATCC 33931 / DSM 2075 / LMG 7858 / VKM B-1802 / 2st14)</name>
    <dbReference type="NCBI Taxonomy" id="644282"/>
    <lineage>
        <taxon>Bacteria</taxon>
        <taxon>Pseudomonadati</taxon>
        <taxon>Thermodesulfobacteriota</taxon>
        <taxon>Desulfarculia</taxon>
        <taxon>Desulfarculales</taxon>
        <taxon>Desulfarculaceae</taxon>
        <taxon>Desulfarculus</taxon>
    </lineage>
</organism>
<gene>
    <name evidence="12" type="ordered locus">Deba_3014</name>
</gene>
<dbReference type="InterPro" id="IPR025878">
    <property type="entry name" value="Acyl-CoA_dh-like_C_dom"/>
</dbReference>
<evidence type="ECO:0000256" key="6">
    <source>
        <dbReference type="ARBA" id="ARBA00023002"/>
    </source>
</evidence>
<dbReference type="InterPro" id="IPR006091">
    <property type="entry name" value="Acyl-CoA_Oxase/DH_mid-dom"/>
</dbReference>